<dbReference type="EMBL" id="CP137892">
    <property type="protein sequence ID" value="WPC03472.1"/>
    <property type="molecule type" value="Genomic_DNA"/>
</dbReference>
<keyword evidence="1" id="KW-0812">Transmembrane</keyword>
<keyword evidence="1" id="KW-1133">Transmembrane helix</keyword>
<feature type="transmembrane region" description="Helical" evidence="1">
    <location>
        <begin position="37"/>
        <end position="54"/>
    </location>
</feature>
<name>A0ABZ0PS14_9PSED</name>
<dbReference type="InterPro" id="IPR019682">
    <property type="entry name" value="Phage_T7_Gp17.5_holin"/>
</dbReference>
<accession>A0ABZ0PS14</accession>
<reference evidence="2 3" key="1">
    <citation type="submission" date="2023-11" db="EMBL/GenBank/DDBJ databases">
        <title>Complete genome of Pseudomonas benzenivorans BA3361.</title>
        <authorList>
            <person name="Shin S.Y."/>
            <person name="Song J."/>
            <person name="Kang H."/>
        </authorList>
    </citation>
    <scope>NUCLEOTIDE SEQUENCE [LARGE SCALE GENOMIC DNA]</scope>
    <source>
        <strain evidence="2 3">HNIBRBA3361</strain>
    </source>
</reference>
<evidence type="ECO:0000313" key="2">
    <source>
        <dbReference type="EMBL" id="WPC03472.1"/>
    </source>
</evidence>
<gene>
    <name evidence="2" type="ORF">SBP02_11820</name>
</gene>
<protein>
    <recommendedName>
        <fullName evidence="4">Phage holin T7 family, holin superfamily II</fullName>
    </recommendedName>
</protein>
<dbReference type="Pfam" id="PF10746">
    <property type="entry name" value="Phage_holin_2_2"/>
    <property type="match status" value="1"/>
</dbReference>
<evidence type="ECO:0000256" key="1">
    <source>
        <dbReference type="SAM" id="Phobius"/>
    </source>
</evidence>
<keyword evidence="3" id="KW-1185">Reference proteome</keyword>
<dbReference type="Proteomes" id="UP001305928">
    <property type="component" value="Chromosome"/>
</dbReference>
<evidence type="ECO:0008006" key="4">
    <source>
        <dbReference type="Google" id="ProtNLM"/>
    </source>
</evidence>
<sequence length="72" mass="7961">MSPAHQNIQDFTVEAIKSAPPVTVSAAMLMGISVQDWAVILTVIYLVLQIFFLLKRELTAKKKKEKESGDAT</sequence>
<evidence type="ECO:0000313" key="3">
    <source>
        <dbReference type="Proteomes" id="UP001305928"/>
    </source>
</evidence>
<proteinExistence type="predicted"/>
<keyword evidence="1" id="KW-0472">Membrane</keyword>
<organism evidence="2 3">
    <name type="scientific">Pseudomonas benzenivorans</name>
    <dbReference type="NCBI Taxonomy" id="556533"/>
    <lineage>
        <taxon>Bacteria</taxon>
        <taxon>Pseudomonadati</taxon>
        <taxon>Pseudomonadota</taxon>
        <taxon>Gammaproteobacteria</taxon>
        <taxon>Pseudomonadales</taxon>
        <taxon>Pseudomonadaceae</taxon>
        <taxon>Pseudomonas</taxon>
    </lineage>
</organism>
<dbReference type="RefSeq" id="WP_318641969.1">
    <property type="nucleotide sequence ID" value="NZ_CP137892.1"/>
</dbReference>